<dbReference type="GO" id="GO:0055091">
    <property type="term" value="P:phospholipid homeostasis"/>
    <property type="evidence" value="ECO:0007669"/>
    <property type="project" value="TreeGrafter"/>
</dbReference>
<evidence type="ECO:0000256" key="2">
    <source>
        <dbReference type="ARBA" id="ARBA00022475"/>
    </source>
</evidence>
<name>A0A6N4UP83_9MYCO</name>
<evidence type="ECO:0000313" key="9">
    <source>
        <dbReference type="Proteomes" id="UP000466906"/>
    </source>
</evidence>
<evidence type="ECO:0000256" key="1">
    <source>
        <dbReference type="ARBA" id="ARBA00004651"/>
    </source>
</evidence>
<evidence type="ECO:0000256" key="4">
    <source>
        <dbReference type="ARBA" id="ARBA00022989"/>
    </source>
</evidence>
<feature type="transmembrane region" description="Helical" evidence="6">
    <location>
        <begin position="94"/>
        <end position="125"/>
    </location>
</feature>
<accession>A0A6N4UP83</accession>
<sequence length="474" mass="50402">MTPSPAPASRPPTGVTANAAGVDAHRRLRLHFLRGVVMLTFAGSVAALVVDHGTGRIGHESALMSLIAVSLAATVLLHGLLLGRPMTVAHGATAAAAVLLGAVAVVIGHPADGWICLVLAAAMLVRPRASIAQPDALPAVSSLVNETKGDPLAPFAMAAGKSYVFSADGTAALAYRSLAGLAVVSGDPIGNRTRHPEVVAAFTTLCRTRGWRIVVLGASESLLTLWSSRAVTGDRLRAIPIGRDVVVEVSGFDLVGRRMRNLRQAVQRTRNAGITTEVVAESDVDSALRAELLDVMRQSGKAVSSERGFSMMLGGALTGRYPGVWLIYARDRDGRIQAFQRYASAGGGTELSLDLPWRRSGAPNGIDERLTVDMITWAQLHGGERISLAFAPFPDLFGGDHRDEVGVRAVRTLAHVGDRLIKLESLYRYVRKFDALGERRYVLLPLVDILPAAAALLTLELAPHRPTQLTSAFR</sequence>
<dbReference type="GO" id="GO:0016755">
    <property type="term" value="F:aminoacyltransferase activity"/>
    <property type="evidence" value="ECO:0007669"/>
    <property type="project" value="TreeGrafter"/>
</dbReference>
<evidence type="ECO:0000313" key="8">
    <source>
        <dbReference type="EMBL" id="BBX25735.1"/>
    </source>
</evidence>
<keyword evidence="5 6" id="KW-0472">Membrane</keyword>
<evidence type="ECO:0000256" key="6">
    <source>
        <dbReference type="SAM" id="Phobius"/>
    </source>
</evidence>
<dbReference type="InterPro" id="IPR051211">
    <property type="entry name" value="PG_lysyltransferase"/>
</dbReference>
<keyword evidence="2" id="KW-1003">Cell membrane</keyword>
<protein>
    <recommendedName>
        <fullName evidence="7">Phosphatidylglycerol lysyltransferase C-terminal domain-containing protein</fullName>
    </recommendedName>
</protein>
<proteinExistence type="predicted"/>
<organism evidence="8 9">
    <name type="scientific">Mycolicibacterium alvei</name>
    <dbReference type="NCBI Taxonomy" id="67081"/>
    <lineage>
        <taxon>Bacteria</taxon>
        <taxon>Bacillati</taxon>
        <taxon>Actinomycetota</taxon>
        <taxon>Actinomycetes</taxon>
        <taxon>Mycobacteriales</taxon>
        <taxon>Mycobacteriaceae</taxon>
        <taxon>Mycolicibacterium</taxon>
    </lineage>
</organism>
<evidence type="ECO:0000259" key="7">
    <source>
        <dbReference type="Pfam" id="PF09924"/>
    </source>
</evidence>
<dbReference type="AlphaFoldDB" id="A0A6N4UP83"/>
<keyword evidence="3 6" id="KW-0812">Transmembrane</keyword>
<dbReference type="PANTHER" id="PTHR34697:SF2">
    <property type="entry name" value="PHOSPHATIDYLGLYCEROL LYSYLTRANSFERASE"/>
    <property type="match status" value="1"/>
</dbReference>
<dbReference type="GO" id="GO:0005886">
    <property type="term" value="C:plasma membrane"/>
    <property type="evidence" value="ECO:0007669"/>
    <property type="project" value="UniProtKB-SubCell"/>
</dbReference>
<dbReference type="Proteomes" id="UP000466906">
    <property type="component" value="Chromosome"/>
</dbReference>
<dbReference type="KEGG" id="malv:MALV_08600"/>
<feature type="transmembrane region" description="Helical" evidence="6">
    <location>
        <begin position="32"/>
        <end position="50"/>
    </location>
</feature>
<keyword evidence="4 6" id="KW-1133">Transmembrane helix</keyword>
<dbReference type="PANTHER" id="PTHR34697">
    <property type="entry name" value="PHOSPHATIDYLGLYCEROL LYSYLTRANSFERASE"/>
    <property type="match status" value="1"/>
</dbReference>
<comment type="subcellular location">
    <subcellularLocation>
        <location evidence="1">Cell membrane</location>
        <topology evidence="1">Multi-pass membrane protein</topology>
    </subcellularLocation>
</comment>
<dbReference type="Pfam" id="PF09924">
    <property type="entry name" value="LPG_synthase_C"/>
    <property type="match status" value="1"/>
</dbReference>
<feature type="domain" description="Phosphatidylglycerol lysyltransferase C-terminal" evidence="7">
    <location>
        <begin position="145"/>
        <end position="443"/>
    </location>
</feature>
<reference evidence="8 9" key="1">
    <citation type="journal article" date="2019" name="Emerg. Microbes Infect.">
        <title>Comprehensive subspecies identification of 175 nontuberculous mycobacteria species based on 7547 genomic profiles.</title>
        <authorList>
            <person name="Matsumoto Y."/>
            <person name="Kinjo T."/>
            <person name="Motooka D."/>
            <person name="Nabeya D."/>
            <person name="Jung N."/>
            <person name="Uechi K."/>
            <person name="Horii T."/>
            <person name="Iida T."/>
            <person name="Fujita J."/>
            <person name="Nakamura S."/>
        </authorList>
    </citation>
    <scope>NUCLEOTIDE SEQUENCE [LARGE SCALE GENOMIC DNA]</scope>
    <source>
        <strain evidence="8 9">JCM 12272</strain>
    </source>
</reference>
<evidence type="ECO:0000256" key="5">
    <source>
        <dbReference type="ARBA" id="ARBA00023136"/>
    </source>
</evidence>
<gene>
    <name evidence="8" type="ORF">MALV_08600</name>
</gene>
<dbReference type="InterPro" id="IPR024320">
    <property type="entry name" value="LPG_synthase_C"/>
</dbReference>
<keyword evidence="9" id="KW-1185">Reference proteome</keyword>
<dbReference type="EMBL" id="AP022565">
    <property type="protein sequence ID" value="BBX25735.1"/>
    <property type="molecule type" value="Genomic_DNA"/>
</dbReference>
<feature type="transmembrane region" description="Helical" evidence="6">
    <location>
        <begin position="62"/>
        <end position="82"/>
    </location>
</feature>
<evidence type="ECO:0000256" key="3">
    <source>
        <dbReference type="ARBA" id="ARBA00022692"/>
    </source>
</evidence>